<evidence type="ECO:0000256" key="2">
    <source>
        <dbReference type="ARBA" id="ARBA00022801"/>
    </source>
</evidence>
<dbReference type="Gene3D" id="3.40.50.1700">
    <property type="entry name" value="Glycoside hydrolase family 3 C-terminal domain"/>
    <property type="match status" value="2"/>
</dbReference>
<comment type="function">
    <text evidence="3">Catalyzes the hydrolysis of a non-reducing terminal alpha-L-arabinopyranosidic linkage in ginsenoside Rb2 (alpha-L-arabinopyranosyl-(1-&gt;6)-alpha-D-glucopyranosyl) to release alpha-D-glucopyranosyl (Rd). It is not able to hydrolyze alpha-L-arabinofuranosyl-(1-&gt;6)-alpha-D-glucopyranosyl (Rc).</text>
</comment>
<evidence type="ECO:0000256" key="5">
    <source>
        <dbReference type="SAM" id="MobiDB-lite"/>
    </source>
</evidence>
<dbReference type="AlphaFoldDB" id="A0A7W9IMU7"/>
<dbReference type="PRINTS" id="PR00133">
    <property type="entry name" value="GLHYDRLASE3"/>
</dbReference>
<dbReference type="SUPFAM" id="SSF52279">
    <property type="entry name" value="Beta-D-glucan exohydrolase, C-terminal domain"/>
    <property type="match status" value="1"/>
</dbReference>
<dbReference type="Gene3D" id="3.20.20.300">
    <property type="entry name" value="Glycoside hydrolase, family 3, N-terminal domain"/>
    <property type="match status" value="2"/>
</dbReference>
<dbReference type="InterPro" id="IPR017853">
    <property type="entry name" value="GH"/>
</dbReference>
<dbReference type="SUPFAM" id="SSF51445">
    <property type="entry name" value="(Trans)glycosidases"/>
    <property type="match status" value="1"/>
</dbReference>
<dbReference type="InterPro" id="IPR026891">
    <property type="entry name" value="Fn3-like"/>
</dbReference>
<dbReference type="Gene3D" id="2.60.40.10">
    <property type="entry name" value="Immunoglobulins"/>
    <property type="match status" value="1"/>
</dbReference>
<gene>
    <name evidence="7" type="ORF">F4562_006075</name>
</gene>
<evidence type="ECO:0000313" key="7">
    <source>
        <dbReference type="EMBL" id="MBB5823013.1"/>
    </source>
</evidence>
<evidence type="ECO:0000256" key="4">
    <source>
        <dbReference type="ARBA" id="ARBA00074219"/>
    </source>
</evidence>
<dbReference type="PANTHER" id="PTHR42715">
    <property type="entry name" value="BETA-GLUCOSIDASE"/>
    <property type="match status" value="1"/>
</dbReference>
<dbReference type="InterPro" id="IPR002772">
    <property type="entry name" value="Glyco_hydro_3_C"/>
</dbReference>
<dbReference type="GO" id="GO:0008422">
    <property type="term" value="F:beta-glucosidase activity"/>
    <property type="evidence" value="ECO:0007669"/>
    <property type="project" value="UniProtKB-ARBA"/>
</dbReference>
<evidence type="ECO:0000259" key="6">
    <source>
        <dbReference type="SMART" id="SM01217"/>
    </source>
</evidence>
<dbReference type="InterPro" id="IPR036881">
    <property type="entry name" value="Glyco_hydro_3_C_sf"/>
</dbReference>
<dbReference type="PANTHER" id="PTHR42715:SF10">
    <property type="entry name" value="BETA-GLUCOSIDASE"/>
    <property type="match status" value="1"/>
</dbReference>
<dbReference type="InterPro" id="IPR036962">
    <property type="entry name" value="Glyco_hydro_3_N_sf"/>
</dbReference>
<dbReference type="Pfam" id="PF14310">
    <property type="entry name" value="Fn3-like"/>
    <property type="match status" value="1"/>
</dbReference>
<dbReference type="Proteomes" id="UP000540685">
    <property type="component" value="Unassembled WGS sequence"/>
</dbReference>
<evidence type="ECO:0000256" key="1">
    <source>
        <dbReference type="ARBA" id="ARBA00005336"/>
    </source>
</evidence>
<dbReference type="EMBL" id="JACHMP010000001">
    <property type="protein sequence ID" value="MBB5823013.1"/>
    <property type="molecule type" value="Genomic_DNA"/>
</dbReference>
<dbReference type="InterPro" id="IPR013783">
    <property type="entry name" value="Ig-like_fold"/>
</dbReference>
<dbReference type="Pfam" id="PF01915">
    <property type="entry name" value="Glyco_hydro_3_C"/>
    <property type="match status" value="1"/>
</dbReference>
<reference evidence="7 8" key="1">
    <citation type="submission" date="2020-08" db="EMBL/GenBank/DDBJ databases">
        <title>Sequencing the genomes of 1000 actinobacteria strains.</title>
        <authorList>
            <person name="Klenk H.-P."/>
        </authorList>
    </citation>
    <scope>NUCLEOTIDE SEQUENCE [LARGE SCALE GENOMIC DNA]</scope>
    <source>
        <strain evidence="7 8">DSM 46887</strain>
    </source>
</reference>
<feature type="domain" description="Fibronectin type III-like" evidence="6">
    <location>
        <begin position="594"/>
        <end position="664"/>
    </location>
</feature>
<sequence length="763" mass="80984">MSQTDPTELSLEQKASLLSGQDFWTTKPVEEAGIPSIVLTDGPHGIRRQREGEGEDHLGVHESLPSTCFPPAVAVGSSWDVEVAARLGAAVGREARVFGVSVVLGPGVNIKRSPLCGRNFEYYSEDPLISGVLAAAHVKAMQAEGPGASVKHFAANNQETDRMRVSADVDERTLREIYLPAFERVVTEARPATVMASYNKINGVAASQNSWLLTDVLREQWGFDGAVVSDWGGVYDRVAALAAGTDLEMPGGGATDAEIVRAVRDGDLDEAVVDAAVRRVAALTARRVEETGELDVEAHHALARELAADCAVLLRNERNTLPVTGRVRRIAVVGAFAAEPRFQGGGSSHINPARVDTALEEIRVLAGSRGQSVTYAPGFTIGGSGSGSGSGIGIGAGSGGEDALREQAVELARGADLAIVFAGSEEDSEGFDREHLDLPAGQVEVIRAVAAAAPRTVVVLSNGGVVSLEGFHDDVDAILEGWLLGQAGGGAIADLLFGVVNPSGHLAETIPLRLQDTPCHLTFPGEQGHVRYGEGVMVGYRHYESVGRRVRYPFGHGLSYTDFATGDLTVTPTGDDTAAVSVTVTNTGDRAGKHVVQVYVATTAGPVRRPARELRAFTKVFLEPGEARTVELVLDRRAFAYWDVELGRWTVAPGEYTVQIGENAARVVAERTVTLTGEVVAKVLSLDSTVGDWFSHPAVGPALTRSLREGMDEQERRQAEENADMLKMVASMPMRQFLGFPGVAIGADTLEEMIELSGSTRSS</sequence>
<name>A0A7W9IMU7_9ACTN</name>
<protein>
    <recommendedName>
        <fullName evidence="4">Exo-alpha-(1-&gt;6)-L-arabinopyranosidase</fullName>
    </recommendedName>
</protein>
<dbReference type="InterPro" id="IPR001764">
    <property type="entry name" value="Glyco_hydro_3_N"/>
</dbReference>
<dbReference type="FunFam" id="2.60.40.10:FF:000495">
    <property type="entry name" value="Periplasmic beta-glucosidase"/>
    <property type="match status" value="1"/>
</dbReference>
<dbReference type="Pfam" id="PF00933">
    <property type="entry name" value="Glyco_hydro_3"/>
    <property type="match status" value="1"/>
</dbReference>
<feature type="compositionally biased region" description="Basic and acidic residues" evidence="5">
    <location>
        <begin position="48"/>
        <end position="58"/>
    </location>
</feature>
<evidence type="ECO:0000313" key="8">
    <source>
        <dbReference type="Proteomes" id="UP000540685"/>
    </source>
</evidence>
<evidence type="ECO:0000256" key="3">
    <source>
        <dbReference type="ARBA" id="ARBA00058905"/>
    </source>
</evidence>
<organism evidence="7 8">
    <name type="scientific">Streptosporangium becharense</name>
    <dbReference type="NCBI Taxonomy" id="1816182"/>
    <lineage>
        <taxon>Bacteria</taxon>
        <taxon>Bacillati</taxon>
        <taxon>Actinomycetota</taxon>
        <taxon>Actinomycetes</taxon>
        <taxon>Streptosporangiales</taxon>
        <taxon>Streptosporangiaceae</taxon>
        <taxon>Streptosporangium</taxon>
    </lineage>
</organism>
<dbReference type="SMART" id="SM01217">
    <property type="entry name" value="Fn3_like"/>
    <property type="match status" value="1"/>
</dbReference>
<comment type="caution">
    <text evidence="7">The sequence shown here is derived from an EMBL/GenBank/DDBJ whole genome shotgun (WGS) entry which is preliminary data.</text>
</comment>
<comment type="similarity">
    <text evidence="1">Belongs to the glycosyl hydrolase 3 family.</text>
</comment>
<dbReference type="RefSeq" id="WP_184539896.1">
    <property type="nucleotide sequence ID" value="NZ_JACHMP010000001.1"/>
</dbReference>
<dbReference type="InterPro" id="IPR050288">
    <property type="entry name" value="Cellulose_deg_GH3"/>
</dbReference>
<feature type="region of interest" description="Disordered" evidence="5">
    <location>
        <begin position="34"/>
        <end position="58"/>
    </location>
</feature>
<keyword evidence="8" id="KW-1185">Reference proteome</keyword>
<proteinExistence type="inferred from homology"/>
<keyword evidence="2 7" id="KW-0378">Hydrolase</keyword>
<dbReference type="GO" id="GO:0005975">
    <property type="term" value="P:carbohydrate metabolic process"/>
    <property type="evidence" value="ECO:0007669"/>
    <property type="project" value="InterPro"/>
</dbReference>
<keyword evidence="7" id="KW-0326">Glycosidase</keyword>
<accession>A0A7W9IMU7</accession>